<dbReference type="SUPFAM" id="SSF52540">
    <property type="entry name" value="P-loop containing nucleoside triphosphate hydrolases"/>
    <property type="match status" value="1"/>
</dbReference>
<dbReference type="OrthoDB" id="963173at2"/>
<protein>
    <submittedName>
        <fullName evidence="7">ABC transporter ATP-binding protein</fullName>
    </submittedName>
</protein>
<evidence type="ECO:0000256" key="2">
    <source>
        <dbReference type="ARBA" id="ARBA00022448"/>
    </source>
</evidence>
<keyword evidence="4" id="KW-0547">Nucleotide-binding</keyword>
<dbReference type="EMBL" id="CP034549">
    <property type="protein sequence ID" value="AZQ43195.1"/>
    <property type="molecule type" value="Genomic_DNA"/>
</dbReference>
<reference evidence="7 8" key="1">
    <citation type="submission" date="2018-12" db="EMBL/GenBank/DDBJ databases">
        <title>Complete genome of Nonlabens sp. MJ115.</title>
        <authorList>
            <person name="Choi H.S."/>
            <person name="Jung J."/>
        </authorList>
    </citation>
    <scope>NUCLEOTIDE SEQUENCE [LARGE SCALE GENOMIC DNA]</scope>
    <source>
        <strain evidence="7 8">MJ115</strain>
    </source>
</reference>
<dbReference type="PANTHER" id="PTHR42711:SF5">
    <property type="entry name" value="ABC TRANSPORTER ATP-BINDING PROTEIN NATA"/>
    <property type="match status" value="1"/>
</dbReference>
<proteinExistence type="inferred from homology"/>
<dbReference type="PANTHER" id="PTHR42711">
    <property type="entry name" value="ABC TRANSPORTER ATP-BINDING PROTEIN"/>
    <property type="match status" value="1"/>
</dbReference>
<evidence type="ECO:0000259" key="6">
    <source>
        <dbReference type="PROSITE" id="PS50893"/>
    </source>
</evidence>
<dbReference type="GO" id="GO:0016887">
    <property type="term" value="F:ATP hydrolysis activity"/>
    <property type="evidence" value="ECO:0007669"/>
    <property type="project" value="InterPro"/>
</dbReference>
<dbReference type="KEGG" id="noj:EJ995_02705"/>
<organism evidence="7 8">
    <name type="scientific">Nonlabens ponticola</name>
    <dbReference type="NCBI Taxonomy" id="2496866"/>
    <lineage>
        <taxon>Bacteria</taxon>
        <taxon>Pseudomonadati</taxon>
        <taxon>Bacteroidota</taxon>
        <taxon>Flavobacteriia</taxon>
        <taxon>Flavobacteriales</taxon>
        <taxon>Flavobacteriaceae</taxon>
        <taxon>Nonlabens</taxon>
    </lineage>
</organism>
<dbReference type="GO" id="GO:0005524">
    <property type="term" value="F:ATP binding"/>
    <property type="evidence" value="ECO:0007669"/>
    <property type="project" value="UniProtKB-KW"/>
</dbReference>
<feature type="domain" description="ABC transporter" evidence="6">
    <location>
        <begin position="86"/>
        <end position="319"/>
    </location>
</feature>
<keyword evidence="2" id="KW-0813">Transport</keyword>
<name>A0A3S9MVF1_9FLAO</name>
<dbReference type="InterPro" id="IPR050763">
    <property type="entry name" value="ABC_transporter_ATP-binding"/>
</dbReference>
<dbReference type="AlphaFoldDB" id="A0A3S9MVF1"/>
<dbReference type="InterPro" id="IPR027417">
    <property type="entry name" value="P-loop_NTPase"/>
</dbReference>
<dbReference type="Pfam" id="PF00005">
    <property type="entry name" value="ABC_tran"/>
    <property type="match status" value="1"/>
</dbReference>
<keyword evidence="3" id="KW-0536">Nodulation</keyword>
<dbReference type="PROSITE" id="PS50893">
    <property type="entry name" value="ABC_TRANSPORTER_2"/>
    <property type="match status" value="1"/>
</dbReference>
<comment type="similarity">
    <text evidence="1">Belongs to the ABC transporter superfamily.</text>
</comment>
<keyword evidence="8" id="KW-1185">Reference proteome</keyword>
<dbReference type="SMART" id="SM00382">
    <property type="entry name" value="AAA"/>
    <property type="match status" value="1"/>
</dbReference>
<dbReference type="InterPro" id="IPR003439">
    <property type="entry name" value="ABC_transporter-like_ATP-bd"/>
</dbReference>
<evidence type="ECO:0000256" key="3">
    <source>
        <dbReference type="ARBA" id="ARBA00022458"/>
    </source>
</evidence>
<evidence type="ECO:0000256" key="4">
    <source>
        <dbReference type="ARBA" id="ARBA00022741"/>
    </source>
</evidence>
<evidence type="ECO:0000256" key="1">
    <source>
        <dbReference type="ARBA" id="ARBA00005417"/>
    </source>
</evidence>
<dbReference type="Gene3D" id="3.40.50.300">
    <property type="entry name" value="P-loop containing nucleotide triphosphate hydrolases"/>
    <property type="match status" value="1"/>
</dbReference>
<keyword evidence="5 7" id="KW-0067">ATP-binding</keyword>
<sequence length="383" mass="43854">MTTYQSRLRQAQSYLQDQDVDLGYRLLLDCTIDTQDMSLYKRAIELTDWREHHANHTKDFITKALSLSEALTHVQPDEHEHEAVVITAKDVEKKYRRDGFKLGPINLQLHKSQVYGLVGENGNGKTTLLRILAQELAHDSGAVDYSLKADTQTNYDLRSRLAYVPQRTEQWYGPLMDNLKFVLANYNVAPDEIETRALMMVARMGLWSYKDLKWSELSSGYKMRFELARTLLRQPEVLLLDEPLANLDVLAQQVILEDLKSICNSPVNPVALILSSQQLYEVEKVSDRVIFLKKGSQEIQEQSDNADVLQLIIEMDIKATRNELESALQPVGLQKLIFNGGIYIAYFKETTSFNQVLSILGTTQADVVYVRNISKSTRRFFID</sequence>
<gene>
    <name evidence="7" type="ORF">EJ995_02705</name>
</gene>
<evidence type="ECO:0000256" key="5">
    <source>
        <dbReference type="ARBA" id="ARBA00022840"/>
    </source>
</evidence>
<dbReference type="InterPro" id="IPR003593">
    <property type="entry name" value="AAA+_ATPase"/>
</dbReference>
<dbReference type="Proteomes" id="UP000279600">
    <property type="component" value="Chromosome"/>
</dbReference>
<evidence type="ECO:0000313" key="7">
    <source>
        <dbReference type="EMBL" id="AZQ43195.1"/>
    </source>
</evidence>
<evidence type="ECO:0000313" key="8">
    <source>
        <dbReference type="Proteomes" id="UP000279600"/>
    </source>
</evidence>
<dbReference type="RefSeq" id="WP_126445366.1">
    <property type="nucleotide sequence ID" value="NZ_CP034549.1"/>
</dbReference>
<accession>A0A3S9MVF1</accession>